<dbReference type="Pfam" id="PF13392">
    <property type="entry name" value="HNH_3"/>
    <property type="match status" value="1"/>
</dbReference>
<comment type="caution">
    <text evidence="3">The sequence shown here is derived from an EMBL/GenBank/DDBJ whole genome shotgun (WGS) entry which is preliminary data.</text>
</comment>
<dbReference type="InterPro" id="IPR003615">
    <property type="entry name" value="HNH_nuc"/>
</dbReference>
<evidence type="ECO:0000259" key="2">
    <source>
        <dbReference type="Pfam" id="PF13392"/>
    </source>
</evidence>
<evidence type="ECO:0000313" key="4">
    <source>
        <dbReference type="Proteomes" id="UP000190667"/>
    </source>
</evidence>
<dbReference type="OrthoDB" id="388551at2"/>
<dbReference type="EMBL" id="MRUL01000001">
    <property type="protein sequence ID" value="OON42188.1"/>
    <property type="molecule type" value="Genomic_DNA"/>
</dbReference>
<organism evidence="3 4">
    <name type="scientific">Izhakiella australiensis</name>
    <dbReference type="NCBI Taxonomy" id="1926881"/>
    <lineage>
        <taxon>Bacteria</taxon>
        <taxon>Pseudomonadati</taxon>
        <taxon>Pseudomonadota</taxon>
        <taxon>Gammaproteobacteria</taxon>
        <taxon>Enterobacterales</taxon>
        <taxon>Erwiniaceae</taxon>
        <taxon>Izhakiella</taxon>
    </lineage>
</organism>
<protein>
    <recommendedName>
        <fullName evidence="5">HNH nuclease domain-containing protein</fullName>
    </recommendedName>
</protein>
<evidence type="ECO:0000259" key="1">
    <source>
        <dbReference type="Pfam" id="PF07463"/>
    </source>
</evidence>
<feature type="domain" description="HNH nuclease" evidence="2">
    <location>
        <begin position="87"/>
        <end position="113"/>
    </location>
</feature>
<accession>A0A1S8YTM9</accession>
<dbReference type="GO" id="GO:0016788">
    <property type="term" value="F:hydrolase activity, acting on ester bonds"/>
    <property type="evidence" value="ECO:0007669"/>
    <property type="project" value="InterPro"/>
</dbReference>
<dbReference type="SUPFAM" id="SSF54060">
    <property type="entry name" value="His-Me finger endonucleases"/>
    <property type="match status" value="1"/>
</dbReference>
<name>A0A1S8YTM9_9GAMM</name>
<dbReference type="InterPro" id="IPR044925">
    <property type="entry name" value="His-Me_finger_sf"/>
</dbReference>
<sequence length="187" mass="20958">MSIPEDIEWLDIIGYEGLYQVSSGGDFKSLSRTDSNNHFRPERILKKIIKASGYQQCSLSRDGVVRLYLTHRIVAGTFLSNPQNFNTVNHIDGDKGNNAASNLEWCTQRHNNVHAIREGLNVAKDGAESQSFKSPIEATSLIAGHSFMLFGTKDIESKGFRNSCVYKCVNGHQAYHKGHVFRRVDNV</sequence>
<dbReference type="Proteomes" id="UP000190667">
    <property type="component" value="Unassembled WGS sequence"/>
</dbReference>
<evidence type="ECO:0000313" key="3">
    <source>
        <dbReference type="EMBL" id="OON42188.1"/>
    </source>
</evidence>
<proteinExistence type="predicted"/>
<dbReference type="Gene3D" id="3.90.75.20">
    <property type="match status" value="1"/>
</dbReference>
<keyword evidence="4" id="KW-1185">Reference proteome</keyword>
<feature type="domain" description="NUMOD4" evidence="1">
    <location>
        <begin position="8"/>
        <end position="60"/>
    </location>
</feature>
<evidence type="ECO:0008006" key="5">
    <source>
        <dbReference type="Google" id="ProtNLM"/>
    </source>
</evidence>
<dbReference type="Pfam" id="PF07463">
    <property type="entry name" value="NUMOD4"/>
    <property type="match status" value="1"/>
</dbReference>
<reference evidence="3 4" key="1">
    <citation type="submission" date="2016-12" db="EMBL/GenBank/DDBJ databases">
        <title>Izhakiella australiana sp. nov. of genus Izhakiella isolated from Australian desert.</title>
        <authorList>
            <person name="Ji M."/>
        </authorList>
    </citation>
    <scope>NUCLEOTIDE SEQUENCE [LARGE SCALE GENOMIC DNA]</scope>
    <source>
        <strain evidence="3 4">D4N98</strain>
    </source>
</reference>
<gene>
    <name evidence="3" type="ORF">BTJ39_03310</name>
</gene>
<dbReference type="AlphaFoldDB" id="A0A1S8YTM9"/>
<dbReference type="RefSeq" id="WP_078001223.1">
    <property type="nucleotide sequence ID" value="NZ_MRUL01000001.1"/>
</dbReference>
<dbReference type="CDD" id="cd00085">
    <property type="entry name" value="HNHc"/>
    <property type="match status" value="1"/>
</dbReference>
<dbReference type="InterPro" id="IPR010902">
    <property type="entry name" value="NUMOD4"/>
</dbReference>